<feature type="chain" id="PRO_5013297756" evidence="1">
    <location>
        <begin position="21"/>
        <end position="424"/>
    </location>
</feature>
<evidence type="ECO:0000256" key="1">
    <source>
        <dbReference type="SAM" id="SignalP"/>
    </source>
</evidence>
<dbReference type="GO" id="GO:0033922">
    <property type="term" value="F:peptidoglycan beta-N-acetylmuramidase activity"/>
    <property type="evidence" value="ECO:0007669"/>
    <property type="project" value="InterPro"/>
</dbReference>
<dbReference type="PANTHER" id="PTHR42915">
    <property type="entry name" value="HYPOTHETICAL 460 KDA PROTEIN IN FEUA-SIGW INTERGENIC REGION [PRECURSOR]"/>
    <property type="match status" value="1"/>
</dbReference>
<dbReference type="STRING" id="151894.SAMN04488524_4061"/>
<name>A0A1W2DUV5_9SPHI</name>
<dbReference type="InterPro" id="IPR048503">
    <property type="entry name" value="NamZ_C"/>
</dbReference>
<organism evidence="4 5">
    <name type="scientific">Pedobacter africanus</name>
    <dbReference type="NCBI Taxonomy" id="151894"/>
    <lineage>
        <taxon>Bacteria</taxon>
        <taxon>Pseudomonadati</taxon>
        <taxon>Bacteroidota</taxon>
        <taxon>Sphingobacteriia</taxon>
        <taxon>Sphingobacteriales</taxon>
        <taxon>Sphingobacteriaceae</taxon>
        <taxon>Pedobacter</taxon>
    </lineage>
</organism>
<dbReference type="Pfam" id="PF20732">
    <property type="entry name" value="NamZ_C"/>
    <property type="match status" value="1"/>
</dbReference>
<keyword evidence="5" id="KW-1185">Reference proteome</keyword>
<evidence type="ECO:0000259" key="3">
    <source>
        <dbReference type="Pfam" id="PF20732"/>
    </source>
</evidence>
<proteinExistence type="predicted"/>
<accession>A0A1W2DUV5</accession>
<sequence length="424" mass="47247">MTRSLVCALNIILISLLLLACGPSTTVAFNPVVPNPYKVKAEDIDKPKKGKLQTGAEQTELYVPYLKGKRVGMVVNQTSIIGKETTIDSLLKLGVKIVKIFGPEHGFRGNASNGTHVDDEIDTKTGIKVVSLYGKHSTPTKAELSDIDLMVFDIQDVGVRFYTYINTLQHVMEACAANDKEVLILDRPNPNGFYIDGPVLDPQFKSGIGLKPIPAVHGLTVGEYAQMLNGENWLDNKLKCKIKIIKVANYTHDTPYELPVNPSPNLNTPQSILLYPTTCLFEGTYLNYGRGTQFPFTIVGAPALKGKYSFSFTPVSIPGMSESPLFMNQVCYGLDLRNYDTEIFRKTKQINLSWIIELYKNSPNKADFFNSSLSKQMGTIEKLIGVADFRKQIIAGKPEKEIRASWEPGLSKYKTMRKKYLLYP</sequence>
<dbReference type="PIRSF" id="PIRSF016719">
    <property type="entry name" value="UCP016719"/>
    <property type="match status" value="1"/>
</dbReference>
<dbReference type="PANTHER" id="PTHR42915:SF1">
    <property type="entry name" value="PEPTIDOGLYCAN BETA-N-ACETYLMURAMIDASE NAMZ"/>
    <property type="match status" value="1"/>
</dbReference>
<keyword evidence="1" id="KW-0732">Signal</keyword>
<dbReference type="Gene3D" id="3.40.50.12170">
    <property type="entry name" value="Uncharacterised protein PF07075, DUF1343"/>
    <property type="match status" value="1"/>
</dbReference>
<dbReference type="Proteomes" id="UP000192756">
    <property type="component" value="Unassembled WGS sequence"/>
</dbReference>
<dbReference type="Pfam" id="PF07075">
    <property type="entry name" value="NamZ_N"/>
    <property type="match status" value="1"/>
</dbReference>
<dbReference type="RefSeq" id="WP_084240844.1">
    <property type="nucleotide sequence ID" value="NZ_FWXT01000004.1"/>
</dbReference>
<evidence type="ECO:0000313" key="5">
    <source>
        <dbReference type="Proteomes" id="UP000192756"/>
    </source>
</evidence>
<dbReference type="OrthoDB" id="9801061at2"/>
<feature type="domain" description="Peptidoglycan beta-N-acetylmuramidase NamZ C-terminal" evidence="3">
    <location>
        <begin position="273"/>
        <end position="423"/>
    </location>
</feature>
<dbReference type="InterPro" id="IPR008302">
    <property type="entry name" value="NamZ"/>
</dbReference>
<dbReference type="AlphaFoldDB" id="A0A1W2DUV5"/>
<dbReference type="PROSITE" id="PS51257">
    <property type="entry name" value="PROKAR_LIPOPROTEIN"/>
    <property type="match status" value="1"/>
</dbReference>
<dbReference type="InterPro" id="IPR048502">
    <property type="entry name" value="NamZ_N"/>
</dbReference>
<gene>
    <name evidence="4" type="ORF">SAMN04488524_4061</name>
</gene>
<protein>
    <submittedName>
        <fullName evidence="4">Uncharacterized conserved protein YbbC, DUF1343 family</fullName>
    </submittedName>
</protein>
<feature type="signal peptide" evidence="1">
    <location>
        <begin position="1"/>
        <end position="20"/>
    </location>
</feature>
<reference evidence="5" key="1">
    <citation type="submission" date="2017-04" db="EMBL/GenBank/DDBJ databases">
        <authorList>
            <person name="Varghese N."/>
            <person name="Submissions S."/>
        </authorList>
    </citation>
    <scope>NUCLEOTIDE SEQUENCE [LARGE SCALE GENOMIC DNA]</scope>
    <source>
        <strain evidence="5">DSM 12126</strain>
    </source>
</reference>
<dbReference type="Gene3D" id="3.90.1150.140">
    <property type="match status" value="1"/>
</dbReference>
<dbReference type="EMBL" id="FWXT01000004">
    <property type="protein sequence ID" value="SMD00832.1"/>
    <property type="molecule type" value="Genomic_DNA"/>
</dbReference>
<evidence type="ECO:0000313" key="4">
    <source>
        <dbReference type="EMBL" id="SMD00832.1"/>
    </source>
</evidence>
<evidence type="ECO:0000259" key="2">
    <source>
        <dbReference type="Pfam" id="PF07075"/>
    </source>
</evidence>
<feature type="domain" description="Peptidoglycan beta-N-acetylmuramidase NamZ N-terminal" evidence="2">
    <location>
        <begin position="71"/>
        <end position="269"/>
    </location>
</feature>